<dbReference type="EMBL" id="KV427607">
    <property type="protein sequence ID" value="KZT11282.1"/>
    <property type="molecule type" value="Genomic_DNA"/>
</dbReference>
<accession>A0A165H5T3</accession>
<organism evidence="1 2">
    <name type="scientific">Laetiporus sulphureus 93-53</name>
    <dbReference type="NCBI Taxonomy" id="1314785"/>
    <lineage>
        <taxon>Eukaryota</taxon>
        <taxon>Fungi</taxon>
        <taxon>Dikarya</taxon>
        <taxon>Basidiomycota</taxon>
        <taxon>Agaricomycotina</taxon>
        <taxon>Agaricomycetes</taxon>
        <taxon>Polyporales</taxon>
        <taxon>Laetiporus</taxon>
    </lineage>
</organism>
<evidence type="ECO:0000313" key="2">
    <source>
        <dbReference type="Proteomes" id="UP000076871"/>
    </source>
</evidence>
<dbReference type="Proteomes" id="UP000076871">
    <property type="component" value="Unassembled WGS sequence"/>
</dbReference>
<reference evidence="1 2" key="1">
    <citation type="journal article" date="2016" name="Mol. Biol. Evol.">
        <title>Comparative Genomics of Early-Diverging Mushroom-Forming Fungi Provides Insights into the Origins of Lignocellulose Decay Capabilities.</title>
        <authorList>
            <person name="Nagy L.G."/>
            <person name="Riley R."/>
            <person name="Tritt A."/>
            <person name="Adam C."/>
            <person name="Daum C."/>
            <person name="Floudas D."/>
            <person name="Sun H."/>
            <person name="Yadav J.S."/>
            <person name="Pangilinan J."/>
            <person name="Larsson K.H."/>
            <person name="Matsuura K."/>
            <person name="Barry K."/>
            <person name="Labutti K."/>
            <person name="Kuo R."/>
            <person name="Ohm R.A."/>
            <person name="Bhattacharya S.S."/>
            <person name="Shirouzu T."/>
            <person name="Yoshinaga Y."/>
            <person name="Martin F.M."/>
            <person name="Grigoriev I.V."/>
            <person name="Hibbett D.S."/>
        </authorList>
    </citation>
    <scope>NUCLEOTIDE SEQUENCE [LARGE SCALE GENOMIC DNA]</scope>
    <source>
        <strain evidence="1 2">93-53</strain>
    </source>
</reference>
<protein>
    <submittedName>
        <fullName evidence="1">Uncharacterized protein</fullName>
    </submittedName>
</protein>
<dbReference type="InParanoid" id="A0A165H5T3"/>
<dbReference type="RefSeq" id="XP_040769022.1">
    <property type="nucleotide sequence ID" value="XM_040911971.1"/>
</dbReference>
<sequence length="350" mass="38662">MSHVDGVFSLAAHAHNLVSTSPAPDAPEVIWQTWATAFSAYESRLVRDHPTCATSLSFEANSIYDWLMLNASPDFHWVKGLVPPTFVGYAPFHEAVGLRRTPAELSEIMQEIVTSADRGDFDNLSEGRIYACNRFLVAYIEGDLFVDRRDQAYLGRTRPIENWWAEHDLKHIPPPSAASVVIAEILQGVVKREAEVVAVPSKVLSRSASIASVVSSVVTAKSTESDTLHEYYSTVHALPKHVQIVFVPGLVLQMPDGRQLHYHALREWWAGLCLLPSVAPQVLVRSIALHYSMSDPATPSSSLCPATPVTSPRKATDLKDAIMGIVYATWEALREAEPLDPSVDLEFLIR</sequence>
<dbReference type="AlphaFoldDB" id="A0A165H5T3"/>
<gene>
    <name evidence="1" type="ORF">LAESUDRAFT_754949</name>
</gene>
<evidence type="ECO:0000313" key="1">
    <source>
        <dbReference type="EMBL" id="KZT11282.1"/>
    </source>
</evidence>
<name>A0A165H5T3_9APHY</name>
<keyword evidence="2" id="KW-1185">Reference proteome</keyword>
<proteinExistence type="predicted"/>
<dbReference type="GeneID" id="63828999"/>